<evidence type="ECO:0000259" key="2">
    <source>
        <dbReference type="Pfam" id="PF00487"/>
    </source>
</evidence>
<dbReference type="Pfam" id="PF00487">
    <property type="entry name" value="FA_desaturase"/>
    <property type="match status" value="1"/>
</dbReference>
<gene>
    <name evidence="3" type="ORF">NCTC13315_02286</name>
</gene>
<reference evidence="3 4" key="1">
    <citation type="submission" date="2018-06" db="EMBL/GenBank/DDBJ databases">
        <authorList>
            <consortium name="Pathogen Informatics"/>
            <person name="Doyle S."/>
        </authorList>
    </citation>
    <scope>NUCLEOTIDE SEQUENCE [LARGE SCALE GENOMIC DNA]</scope>
    <source>
        <strain evidence="3 4">NCTC13315</strain>
    </source>
</reference>
<protein>
    <submittedName>
        <fullName evidence="3">Fatty acid desaturase</fullName>
    </submittedName>
</protein>
<dbReference type="EMBL" id="UGNV01000001">
    <property type="protein sequence ID" value="STX29734.1"/>
    <property type="molecule type" value="Genomic_DNA"/>
</dbReference>
<keyword evidence="1" id="KW-1133">Transmembrane helix</keyword>
<accession>A0A378IBR4</accession>
<organism evidence="3 4">
    <name type="scientific">Legionella beliardensis</name>
    <dbReference type="NCBI Taxonomy" id="91822"/>
    <lineage>
        <taxon>Bacteria</taxon>
        <taxon>Pseudomonadati</taxon>
        <taxon>Pseudomonadota</taxon>
        <taxon>Gammaproteobacteria</taxon>
        <taxon>Legionellales</taxon>
        <taxon>Legionellaceae</taxon>
        <taxon>Legionella</taxon>
    </lineage>
</organism>
<evidence type="ECO:0000313" key="4">
    <source>
        <dbReference type="Proteomes" id="UP000254968"/>
    </source>
</evidence>
<dbReference type="RefSeq" id="WP_115303404.1">
    <property type="nucleotide sequence ID" value="NZ_CAAAHO010000002.1"/>
</dbReference>
<feature type="domain" description="Fatty acid desaturase" evidence="2">
    <location>
        <begin position="41"/>
        <end position="259"/>
    </location>
</feature>
<proteinExistence type="predicted"/>
<sequence length="294" mass="34426">MNQQKTVFAKTHNNLQGIVRLTLIQLILASLIYQQNALGPLWLKLLFSVLIGFVLSGMINLAHECLHQKFAGHRWLNYSVGRVAASLLLVNFTVFKWHHLFHHQYVGTDKDTENNADFKTLSQYLVALSGLRLAKKKIASSFAVLGQQYPYYINTQKQKSEAYYDSLILLIFLLILLSLTCFYPQHMLFAYWLPLLFAYSGIMFFAIPEHNGCKPIKGYYSLARSVFTNRLVRFFMWNGNFHAEHHIHPGALPYVLKDICEKEKNYIWYREKSYLKWHYRLLKKLVIQPTVEEK</sequence>
<dbReference type="InterPro" id="IPR005804">
    <property type="entry name" value="FA_desaturase_dom"/>
</dbReference>
<dbReference type="Proteomes" id="UP000254968">
    <property type="component" value="Unassembled WGS sequence"/>
</dbReference>
<evidence type="ECO:0000256" key="1">
    <source>
        <dbReference type="SAM" id="Phobius"/>
    </source>
</evidence>
<keyword evidence="1" id="KW-0472">Membrane</keyword>
<keyword evidence="4" id="KW-1185">Reference proteome</keyword>
<name>A0A378IBR4_9GAMM</name>
<evidence type="ECO:0000313" key="3">
    <source>
        <dbReference type="EMBL" id="STX29734.1"/>
    </source>
</evidence>
<keyword evidence="1" id="KW-0812">Transmembrane</keyword>
<dbReference type="AlphaFoldDB" id="A0A378IBR4"/>
<feature type="transmembrane region" description="Helical" evidence="1">
    <location>
        <begin position="162"/>
        <end position="183"/>
    </location>
</feature>
<feature type="transmembrane region" description="Helical" evidence="1">
    <location>
        <begin position="189"/>
        <end position="207"/>
    </location>
</feature>
<dbReference type="OrthoDB" id="9800167at2"/>
<feature type="transmembrane region" description="Helical" evidence="1">
    <location>
        <begin position="45"/>
        <end position="63"/>
    </location>
</feature>
<dbReference type="GO" id="GO:0006629">
    <property type="term" value="P:lipid metabolic process"/>
    <property type="evidence" value="ECO:0007669"/>
    <property type="project" value="InterPro"/>
</dbReference>
<feature type="transmembrane region" description="Helical" evidence="1">
    <location>
        <begin position="75"/>
        <end position="95"/>
    </location>
</feature>